<dbReference type="AlphaFoldDB" id="A0A1D3CXG2"/>
<dbReference type="VEuPathDB" id="ToxoDB:cyc_02990"/>
<organism evidence="1 2">
    <name type="scientific">Cyclospora cayetanensis</name>
    <dbReference type="NCBI Taxonomy" id="88456"/>
    <lineage>
        <taxon>Eukaryota</taxon>
        <taxon>Sar</taxon>
        <taxon>Alveolata</taxon>
        <taxon>Apicomplexa</taxon>
        <taxon>Conoidasida</taxon>
        <taxon>Coccidia</taxon>
        <taxon>Eucoccidiorida</taxon>
        <taxon>Eimeriorina</taxon>
        <taxon>Eimeriidae</taxon>
        <taxon>Cyclospora</taxon>
    </lineage>
</organism>
<dbReference type="VEuPathDB" id="ToxoDB:LOC34619755"/>
<dbReference type="SUPFAM" id="SSF47473">
    <property type="entry name" value="EF-hand"/>
    <property type="match status" value="1"/>
</dbReference>
<accession>A0A1D3CXG2</accession>
<evidence type="ECO:0000313" key="1">
    <source>
        <dbReference type="EMBL" id="OEH75878.1"/>
    </source>
</evidence>
<name>A0A1D3CXG2_9EIME</name>
<dbReference type="Proteomes" id="UP000095192">
    <property type="component" value="Unassembled WGS sequence"/>
</dbReference>
<dbReference type="InParanoid" id="A0A1D3CXG2"/>
<evidence type="ECO:0000313" key="2">
    <source>
        <dbReference type="Proteomes" id="UP000095192"/>
    </source>
</evidence>
<dbReference type="Gene3D" id="1.10.238.10">
    <property type="entry name" value="EF-hand"/>
    <property type="match status" value="2"/>
</dbReference>
<dbReference type="InterPro" id="IPR011992">
    <property type="entry name" value="EF-hand-dom_pair"/>
</dbReference>
<proteinExistence type="predicted"/>
<protein>
    <submittedName>
        <fullName evidence="1">Myosin light chain related protein</fullName>
    </submittedName>
</protein>
<keyword evidence="2" id="KW-1185">Reference proteome</keyword>
<reference evidence="1 2" key="1">
    <citation type="journal article" date="2016" name="BMC Genomics">
        <title>Comparative genomics reveals Cyclospora cayetanensis possesses coccidia-like metabolism and invasion components but unique surface antigens.</title>
        <authorList>
            <person name="Liu S."/>
            <person name="Wang L."/>
            <person name="Zheng H."/>
            <person name="Xu Z."/>
            <person name="Roellig D.M."/>
            <person name="Li N."/>
            <person name="Frace M.A."/>
            <person name="Tang K."/>
            <person name="Arrowood M.J."/>
            <person name="Moss D.M."/>
            <person name="Zhang L."/>
            <person name="Feng Y."/>
            <person name="Xiao L."/>
        </authorList>
    </citation>
    <scope>NUCLEOTIDE SEQUENCE [LARGE SCALE GENOMIC DNA]</scope>
    <source>
        <strain evidence="1 2">CHN_HEN01</strain>
    </source>
</reference>
<dbReference type="EMBL" id="JROU02001599">
    <property type="protein sequence ID" value="OEH75878.1"/>
    <property type="molecule type" value="Genomic_DNA"/>
</dbReference>
<gene>
    <name evidence="1" type="ORF">cyc_02990</name>
</gene>
<sequence>MACPLGTSNLPRRLGAVPNAPEPGKSISTKELIAAFKDVSGGGSLILTEEAGNLARRLGFAPSLKECLELKVVAGQYCDMSTFATFCKEVAHRDDTPELLAELFGCYDPSGSGKVSMRIAKNILQNCGETLSGDELNAVLGDLGFSGDEIDYKAFCANKSKYSHPLIALMVAKVVLTAKLDDELKAN</sequence>
<comment type="caution">
    <text evidence="1">The sequence shown here is derived from an EMBL/GenBank/DDBJ whole genome shotgun (WGS) entry which is preliminary data.</text>
</comment>